<evidence type="ECO:0000256" key="1">
    <source>
        <dbReference type="SAM" id="Phobius"/>
    </source>
</evidence>
<gene>
    <name evidence="2" type="ORF">Nfla_7904</name>
</gene>
<keyword evidence="1" id="KW-0812">Transmembrane</keyword>
<name>E7DQ94_9NOSO</name>
<dbReference type="AlphaFoldDB" id="E7DQ94"/>
<keyword evidence="1" id="KW-1133">Transmembrane helix</keyword>
<reference evidence="2" key="1">
    <citation type="journal article" date="2011" name="Acta Physiol. Plant.">
        <title>An investigation on the genetic background of Nostoc flagelliforme by similarity analysis of its partial genomic DNA and phylogenetic comparison of deduced related species.</title>
        <authorList>
            <person name="Gao X."/>
            <person name="Liu K."/>
            <person name="Qiu B.S."/>
        </authorList>
    </citation>
    <scope>NUCLEOTIDE SEQUENCE</scope>
    <source>
        <strain evidence="2">Sunitezuoqi</strain>
    </source>
</reference>
<feature type="transmembrane region" description="Helical" evidence="1">
    <location>
        <begin position="103"/>
        <end position="124"/>
    </location>
</feature>
<sequence>MPAIKTGKKGGIKQFLKGKKSYKTTYTITRDKDDSVTFDLWIVCKYRKGKRNQHGVKYFVYVAHNIRTNLDYIYQDYRKRFGIETSYRLKNICRIKTNNKNPALRLLFVGISFLLVNIWVNLLWLRISRKRKGSRLIYRTIFALKQMLAFLSQALQRKYQVVEGIYLPSG</sequence>
<organism evidence="2">
    <name type="scientific">Nostoc flagelliforme str. Sunitezuoqi</name>
    <dbReference type="NCBI Taxonomy" id="676037"/>
    <lineage>
        <taxon>Bacteria</taxon>
        <taxon>Bacillati</taxon>
        <taxon>Cyanobacteriota</taxon>
        <taxon>Cyanophyceae</taxon>
        <taxon>Nostocales</taxon>
        <taxon>Nostocaceae</taxon>
        <taxon>Nostoc</taxon>
    </lineage>
</organism>
<evidence type="ECO:0000313" key="2">
    <source>
        <dbReference type="EMBL" id="ADO19252.1"/>
    </source>
</evidence>
<accession>E7DQ94</accession>
<proteinExistence type="predicted"/>
<protein>
    <submittedName>
        <fullName evidence="2">Transposase</fullName>
    </submittedName>
</protein>
<dbReference type="EMBL" id="HQ291151">
    <property type="protein sequence ID" value="ADO19252.1"/>
    <property type="molecule type" value="Genomic_DNA"/>
</dbReference>
<keyword evidence="1" id="KW-0472">Membrane</keyword>